<protein>
    <submittedName>
        <fullName evidence="2">Uncharacterized protein</fullName>
    </submittedName>
</protein>
<gene>
    <name evidence="2" type="ORF">RF11_00009</name>
</gene>
<dbReference type="Proteomes" id="UP000031668">
    <property type="component" value="Unassembled WGS sequence"/>
</dbReference>
<dbReference type="EMBL" id="JWZT01000567">
    <property type="protein sequence ID" value="KII74025.1"/>
    <property type="molecule type" value="Genomic_DNA"/>
</dbReference>
<accession>A0A0C2NCL0</accession>
<evidence type="ECO:0000313" key="3">
    <source>
        <dbReference type="Proteomes" id="UP000031668"/>
    </source>
</evidence>
<comment type="caution">
    <text evidence="2">The sequence shown here is derived from an EMBL/GenBank/DDBJ whole genome shotgun (WGS) entry which is preliminary data.</text>
</comment>
<feature type="chain" id="PRO_5002152939" evidence="1">
    <location>
        <begin position="20"/>
        <end position="137"/>
    </location>
</feature>
<name>A0A0C2NCL0_THEKT</name>
<organism evidence="2 3">
    <name type="scientific">Thelohanellus kitauei</name>
    <name type="common">Myxosporean</name>
    <dbReference type="NCBI Taxonomy" id="669202"/>
    <lineage>
        <taxon>Eukaryota</taxon>
        <taxon>Metazoa</taxon>
        <taxon>Cnidaria</taxon>
        <taxon>Myxozoa</taxon>
        <taxon>Myxosporea</taxon>
        <taxon>Bivalvulida</taxon>
        <taxon>Platysporina</taxon>
        <taxon>Myxobolidae</taxon>
        <taxon>Thelohanellus</taxon>
    </lineage>
</organism>
<dbReference type="AlphaFoldDB" id="A0A0C2NCL0"/>
<feature type="signal peptide" evidence="1">
    <location>
        <begin position="1"/>
        <end position="19"/>
    </location>
</feature>
<evidence type="ECO:0000313" key="2">
    <source>
        <dbReference type="EMBL" id="KII74025.1"/>
    </source>
</evidence>
<proteinExistence type="predicted"/>
<reference evidence="2 3" key="1">
    <citation type="journal article" date="2014" name="Genome Biol. Evol.">
        <title>The genome of the myxosporean Thelohanellus kitauei shows adaptations to nutrient acquisition within its fish host.</title>
        <authorList>
            <person name="Yang Y."/>
            <person name="Xiong J."/>
            <person name="Zhou Z."/>
            <person name="Huo F."/>
            <person name="Miao W."/>
            <person name="Ran C."/>
            <person name="Liu Y."/>
            <person name="Zhang J."/>
            <person name="Feng J."/>
            <person name="Wang M."/>
            <person name="Wang M."/>
            <person name="Wang L."/>
            <person name="Yao B."/>
        </authorList>
    </citation>
    <scope>NUCLEOTIDE SEQUENCE [LARGE SCALE GENOMIC DNA]</scope>
    <source>
        <strain evidence="2">Wuqing</strain>
    </source>
</reference>
<evidence type="ECO:0000256" key="1">
    <source>
        <dbReference type="SAM" id="SignalP"/>
    </source>
</evidence>
<sequence length="137" mass="16047">MSTLLIFAVLANLVPQSLGIIYTPEERKEDEEFMKDIKSLWPTKVGSTYYSNWHDPLPGEEAFFKRMLKREETLKYLNEWKISKVAYSNSDGDIKIIYEIKGPEKSVYPRILLRRRTETSLNRGPPIFETIDEKAPF</sequence>
<keyword evidence="3" id="KW-1185">Reference proteome</keyword>
<keyword evidence="1" id="KW-0732">Signal</keyword>